<dbReference type="InterPro" id="IPR020581">
    <property type="entry name" value="GDC_P"/>
</dbReference>
<dbReference type="EMBL" id="BJYL01000036">
    <property type="protein sequence ID" value="GEN84401.1"/>
    <property type="molecule type" value="Genomic_DNA"/>
</dbReference>
<proteinExistence type="inferred from homology"/>
<evidence type="ECO:0000256" key="3">
    <source>
        <dbReference type="ARBA" id="ARBA00049026"/>
    </source>
</evidence>
<dbReference type="NCBIfam" id="NF001696">
    <property type="entry name" value="PRK00451.1"/>
    <property type="match status" value="1"/>
</dbReference>
<dbReference type="PIRSF" id="PIRSF006815">
    <property type="entry name" value="GcvPA"/>
    <property type="match status" value="1"/>
</dbReference>
<organism evidence="6 7">
    <name type="scientific">Sporosarcina luteola</name>
    <dbReference type="NCBI Taxonomy" id="582850"/>
    <lineage>
        <taxon>Bacteria</taxon>
        <taxon>Bacillati</taxon>
        <taxon>Bacillota</taxon>
        <taxon>Bacilli</taxon>
        <taxon>Bacillales</taxon>
        <taxon>Caryophanaceae</taxon>
        <taxon>Sporosarcina</taxon>
    </lineage>
</organism>
<dbReference type="InterPro" id="IPR049315">
    <property type="entry name" value="GDC-P_N"/>
</dbReference>
<reference evidence="6 7" key="1">
    <citation type="submission" date="2019-07" db="EMBL/GenBank/DDBJ databases">
        <title>Whole genome shotgun sequence of Sporosarcina luteola NBRC 105378.</title>
        <authorList>
            <person name="Hosoyama A."/>
            <person name="Uohara A."/>
            <person name="Ohji S."/>
            <person name="Ichikawa N."/>
        </authorList>
    </citation>
    <scope>NUCLEOTIDE SEQUENCE [LARGE SCALE GENOMIC DNA]</scope>
    <source>
        <strain evidence="6 7">NBRC 105378</strain>
    </source>
</reference>
<feature type="domain" description="Glycine cleavage system P-protein N-terminal" evidence="5">
    <location>
        <begin position="7"/>
        <end position="446"/>
    </location>
</feature>
<accession>A0A511ZAE0</accession>
<dbReference type="Proteomes" id="UP000321901">
    <property type="component" value="Unassembled WGS sequence"/>
</dbReference>
<dbReference type="PANTHER" id="PTHR42806">
    <property type="entry name" value="GLYCINE CLEAVAGE SYSTEM P-PROTEIN"/>
    <property type="match status" value="1"/>
</dbReference>
<dbReference type="Gene3D" id="3.90.1150.10">
    <property type="entry name" value="Aspartate Aminotransferase, domain 1"/>
    <property type="match status" value="1"/>
</dbReference>
<evidence type="ECO:0000313" key="7">
    <source>
        <dbReference type="Proteomes" id="UP000321901"/>
    </source>
</evidence>
<evidence type="ECO:0000313" key="6">
    <source>
        <dbReference type="EMBL" id="GEN84401.1"/>
    </source>
</evidence>
<keyword evidence="7" id="KW-1185">Reference proteome</keyword>
<dbReference type="EC" id="1.4.4.2" evidence="4"/>
<comment type="catalytic activity">
    <reaction evidence="3 4">
        <text>N(6)-[(R)-lipoyl]-L-lysyl-[glycine-cleavage complex H protein] + glycine + H(+) = N(6)-[(R)-S(8)-aminomethyldihydrolipoyl]-L-lysyl-[glycine-cleavage complex H protein] + CO2</text>
        <dbReference type="Rhea" id="RHEA:24304"/>
        <dbReference type="Rhea" id="RHEA-COMP:10494"/>
        <dbReference type="Rhea" id="RHEA-COMP:10495"/>
        <dbReference type="ChEBI" id="CHEBI:15378"/>
        <dbReference type="ChEBI" id="CHEBI:16526"/>
        <dbReference type="ChEBI" id="CHEBI:57305"/>
        <dbReference type="ChEBI" id="CHEBI:83099"/>
        <dbReference type="ChEBI" id="CHEBI:83143"/>
        <dbReference type="EC" id="1.4.4.2"/>
    </reaction>
</comment>
<comment type="caution">
    <text evidence="6">The sequence shown here is derived from an EMBL/GenBank/DDBJ whole genome shotgun (WGS) entry which is preliminary data.</text>
</comment>
<dbReference type="AlphaFoldDB" id="A0A511ZAE0"/>
<dbReference type="InterPro" id="IPR015424">
    <property type="entry name" value="PyrdxlP-dep_Trfase"/>
</dbReference>
<dbReference type="GO" id="GO:0009116">
    <property type="term" value="P:nucleoside metabolic process"/>
    <property type="evidence" value="ECO:0007669"/>
    <property type="project" value="InterPro"/>
</dbReference>
<dbReference type="InterPro" id="IPR015422">
    <property type="entry name" value="PyrdxlP-dep_Trfase_small"/>
</dbReference>
<comment type="function">
    <text evidence="1 4">The glycine cleavage system catalyzes the degradation of glycine. The P protein binds the alpha-amino group of glycine through its pyridoxal phosphate cofactor; CO(2) is released and the remaining methylamine moiety is then transferred to the lipoamide cofactor of the H protein.</text>
</comment>
<dbReference type="GO" id="GO:0004375">
    <property type="term" value="F:glycine dehydrogenase (decarboxylating) activity"/>
    <property type="evidence" value="ECO:0007669"/>
    <property type="project" value="UniProtKB-EC"/>
</dbReference>
<dbReference type="Gene3D" id="3.40.640.10">
    <property type="entry name" value="Type I PLP-dependent aspartate aminotransferase-like (Major domain)"/>
    <property type="match status" value="1"/>
</dbReference>
<evidence type="ECO:0000256" key="1">
    <source>
        <dbReference type="ARBA" id="ARBA00003788"/>
    </source>
</evidence>
<name>A0A511ZAE0_9BACL</name>
<dbReference type="InterPro" id="IPR015421">
    <property type="entry name" value="PyrdxlP-dep_Trfase_major"/>
</dbReference>
<evidence type="ECO:0000256" key="4">
    <source>
        <dbReference type="HAMAP-Rule" id="MF_00712"/>
    </source>
</evidence>
<gene>
    <name evidence="4 6" type="primary">gcvPA</name>
    <name evidence="6" type="ORF">SLU01_27130</name>
</gene>
<evidence type="ECO:0000259" key="5">
    <source>
        <dbReference type="Pfam" id="PF02347"/>
    </source>
</evidence>
<dbReference type="Pfam" id="PF02347">
    <property type="entry name" value="GDC-P"/>
    <property type="match status" value="1"/>
</dbReference>
<sequence>MDMKLKHRYIPMTDSDRDEMLSTIGVATVDELFEDIPEKVRFKGELNIKKAKSESALTKELAQLAAKNADARTYASFLGAGVYDHYKPIIVDHVISRSEFYTAYTPYQPEISQGELQAIFEFQTMICELTGMDIANSSMYDGGTALAEAGTMVAGHTRRTKILISETVHPEARDVVLAYATGQSIEVVTIPQKDGVTDLDQLGELIDDNTAGVLVQYPNFFGQVEDLQKIGEMTHEKGGLFVVSANPLALGVLTPPGKLGADITVGDAQPFGIAEQFGGPHCGYFASTKKLMRKMPGRLVGETTDEAGRRGYVLTLQAREQHIRRDKATSNICSNQALNALAASVAMTALGKVGVKEIAYQNIAKTAYAKSAFEKAGFDVKYNGAHFNEIVVDVKKPIKEVNAKLLEKGFIGGYDLGLTYPELSNHVLIAVTEQRTKEEIDALVQEMEATHA</sequence>
<dbReference type="HAMAP" id="MF_00712">
    <property type="entry name" value="GcvPA"/>
    <property type="match status" value="1"/>
</dbReference>
<comment type="similarity">
    <text evidence="4">Belongs to the GcvP family. N-terminal subunit subfamily.</text>
</comment>
<dbReference type="CDD" id="cd00613">
    <property type="entry name" value="GDC-P"/>
    <property type="match status" value="1"/>
</dbReference>
<dbReference type="SUPFAM" id="SSF53383">
    <property type="entry name" value="PLP-dependent transferases"/>
    <property type="match status" value="1"/>
</dbReference>
<comment type="subunit">
    <text evidence="4">The glycine cleavage system is composed of four proteins: P, T, L and H. In this organism, the P 'protein' is a heterodimer of two subunits.</text>
</comment>
<dbReference type="GO" id="GO:0019464">
    <property type="term" value="P:glycine decarboxylation via glycine cleavage system"/>
    <property type="evidence" value="ECO:0007669"/>
    <property type="project" value="UniProtKB-UniRule"/>
</dbReference>
<keyword evidence="2 4" id="KW-0560">Oxidoreductase</keyword>
<protein>
    <recommendedName>
        <fullName evidence="4">Probable glycine dehydrogenase (decarboxylating) subunit 1</fullName>
        <ecNumber evidence="4">1.4.4.2</ecNumber>
    </recommendedName>
    <alternativeName>
        <fullName evidence="4">Glycine cleavage system P-protein subunit 1</fullName>
    </alternativeName>
    <alternativeName>
        <fullName evidence="4">Glycine decarboxylase subunit 1</fullName>
    </alternativeName>
    <alternativeName>
        <fullName evidence="4">Glycine dehydrogenase (aminomethyl-transferring) subunit 1</fullName>
    </alternativeName>
</protein>
<dbReference type="InterPro" id="IPR023010">
    <property type="entry name" value="GcvPA"/>
</dbReference>
<dbReference type="PANTHER" id="PTHR42806:SF1">
    <property type="entry name" value="GLYCINE DEHYDROGENASE (DECARBOXYLATING)"/>
    <property type="match status" value="1"/>
</dbReference>
<evidence type="ECO:0000256" key="2">
    <source>
        <dbReference type="ARBA" id="ARBA00023002"/>
    </source>
</evidence>